<comment type="caution">
    <text evidence="3">The sequence shown here is derived from an EMBL/GenBank/DDBJ whole genome shotgun (WGS) entry which is preliminary data.</text>
</comment>
<keyword evidence="3" id="KW-0808">Transferase</keyword>
<organism evidence="3 4">
    <name type="scientific">Methylomonas rosea</name>
    <dbReference type="NCBI Taxonomy" id="2952227"/>
    <lineage>
        <taxon>Bacteria</taxon>
        <taxon>Pseudomonadati</taxon>
        <taxon>Pseudomonadota</taxon>
        <taxon>Gammaproteobacteria</taxon>
        <taxon>Methylococcales</taxon>
        <taxon>Methylococcaceae</taxon>
        <taxon>Methylomonas</taxon>
    </lineage>
</organism>
<dbReference type="GO" id="GO:0016757">
    <property type="term" value="F:glycosyltransferase activity"/>
    <property type="evidence" value="ECO:0007669"/>
    <property type="project" value="UniProtKB-KW"/>
</dbReference>
<name>A0ABT1TY54_9GAMM</name>
<dbReference type="InterPro" id="IPR028098">
    <property type="entry name" value="Glyco_trans_4-like_N"/>
</dbReference>
<dbReference type="Pfam" id="PF13579">
    <property type="entry name" value="Glyco_trans_4_4"/>
    <property type="match status" value="1"/>
</dbReference>
<proteinExistence type="predicted"/>
<sequence length="382" mass="43085">MKILHIIRSVNPEGGGPIEAVIQLSLTMQSFGHVVEILSLDEEDGRLNLKECPLTVHAKGPGIGTYGYSKKFIPWLSAHAKDYDAFIVNGIWQYHSFAAHSVLKKLNSPYYLFTHGMLDPWFKHQYPLKHLKKCLYWFWGEYPVIRDAAGVLFTCEEEKVLARQSFWPYRCNENVVNFGTAGHVGDAAEQKREFLDSFPDLRNKPFLLYLSRIHPKKGVDLLLEAFAQRAGLRPDLQLVVAGPDQVGWQSELQDLAAKLGITDRVTWTGMLKGDLKWGAYHAAEAFILPSHQENFGIVVAEALSCRLPVLISNKVNIWQEIANADAGLVADDTLTGCGELLDRWRQQDNERRIHMGCNALNCFKDYFEITSAAKSLLAIISK</sequence>
<evidence type="ECO:0000313" key="4">
    <source>
        <dbReference type="Proteomes" id="UP001524570"/>
    </source>
</evidence>
<feature type="domain" description="Glycosyltransferase subfamily 4-like N-terminal" evidence="2">
    <location>
        <begin position="15"/>
        <end position="168"/>
    </location>
</feature>
<dbReference type="EMBL" id="JANIBL010000086">
    <property type="protein sequence ID" value="MCQ8119704.1"/>
    <property type="molecule type" value="Genomic_DNA"/>
</dbReference>
<feature type="domain" description="Glycosyl transferase family 1" evidence="1">
    <location>
        <begin position="202"/>
        <end position="333"/>
    </location>
</feature>
<dbReference type="PANTHER" id="PTHR45947:SF3">
    <property type="entry name" value="SULFOQUINOVOSYL TRANSFERASE SQD2"/>
    <property type="match status" value="1"/>
</dbReference>
<gene>
    <name evidence="3" type="ORF">NP589_19950</name>
</gene>
<dbReference type="InterPro" id="IPR050194">
    <property type="entry name" value="Glycosyltransferase_grp1"/>
</dbReference>
<accession>A0ABT1TY54</accession>
<evidence type="ECO:0000259" key="1">
    <source>
        <dbReference type="Pfam" id="PF00534"/>
    </source>
</evidence>
<dbReference type="Pfam" id="PF00534">
    <property type="entry name" value="Glycos_transf_1"/>
    <property type="match status" value="1"/>
</dbReference>
<keyword evidence="3" id="KW-0328">Glycosyltransferase</keyword>
<dbReference type="PANTHER" id="PTHR45947">
    <property type="entry name" value="SULFOQUINOVOSYL TRANSFERASE SQD2"/>
    <property type="match status" value="1"/>
</dbReference>
<reference evidence="3 4" key="1">
    <citation type="submission" date="2022-07" db="EMBL/GenBank/DDBJ databases">
        <title>Methylomonas rivi sp. nov., Methylomonas rosea sp. nov., Methylomonas aureus sp. nov. and Methylomonas subterranea sp. nov., four novel methanotrophs isolated from a freshwater creek and the deep terrestrial subsurface.</title>
        <authorList>
            <person name="Abin C."/>
            <person name="Sankaranarayanan K."/>
            <person name="Garner C."/>
            <person name="Sindelar R."/>
            <person name="Kotary K."/>
            <person name="Garner R."/>
            <person name="Barclay S."/>
            <person name="Lawson P."/>
            <person name="Krumholz L."/>
        </authorList>
    </citation>
    <scope>NUCLEOTIDE SEQUENCE [LARGE SCALE GENOMIC DNA]</scope>
    <source>
        <strain evidence="3 4">WSC-7</strain>
    </source>
</reference>
<dbReference type="SUPFAM" id="SSF53756">
    <property type="entry name" value="UDP-Glycosyltransferase/glycogen phosphorylase"/>
    <property type="match status" value="1"/>
</dbReference>
<evidence type="ECO:0000313" key="3">
    <source>
        <dbReference type="EMBL" id="MCQ8119704.1"/>
    </source>
</evidence>
<dbReference type="EC" id="2.4.-.-" evidence="3"/>
<dbReference type="Gene3D" id="3.40.50.2000">
    <property type="entry name" value="Glycogen Phosphorylase B"/>
    <property type="match status" value="2"/>
</dbReference>
<evidence type="ECO:0000259" key="2">
    <source>
        <dbReference type="Pfam" id="PF13579"/>
    </source>
</evidence>
<keyword evidence="4" id="KW-1185">Reference proteome</keyword>
<dbReference type="RefSeq" id="WP_256608543.1">
    <property type="nucleotide sequence ID" value="NZ_JANIBL010000086.1"/>
</dbReference>
<dbReference type="Proteomes" id="UP001524570">
    <property type="component" value="Unassembled WGS sequence"/>
</dbReference>
<protein>
    <submittedName>
        <fullName evidence="3">Glycosyltransferase</fullName>
        <ecNumber evidence="3">2.4.-.-</ecNumber>
    </submittedName>
</protein>
<dbReference type="InterPro" id="IPR001296">
    <property type="entry name" value="Glyco_trans_1"/>
</dbReference>